<gene>
    <name evidence="3" type="ORF">IAB89_00245</name>
</gene>
<evidence type="ECO:0000256" key="1">
    <source>
        <dbReference type="SAM" id="MobiDB-lite"/>
    </source>
</evidence>
<accession>A0A9D1DCZ8</accession>
<sequence>MSISPNVLILIVFLFLGLLTTAAVVVGIVFLVRYLTRESRKRQEKEASQQELDRMKIDDL</sequence>
<name>A0A9D1DCZ8_9FIRM</name>
<keyword evidence="2" id="KW-1133">Transmembrane helix</keyword>
<evidence type="ECO:0000256" key="2">
    <source>
        <dbReference type="SAM" id="Phobius"/>
    </source>
</evidence>
<feature type="transmembrane region" description="Helical" evidence="2">
    <location>
        <begin position="6"/>
        <end position="32"/>
    </location>
</feature>
<dbReference type="AlphaFoldDB" id="A0A9D1DCZ8"/>
<proteinExistence type="predicted"/>
<dbReference type="EMBL" id="DVGZ01000002">
    <property type="protein sequence ID" value="HIR46081.1"/>
    <property type="molecule type" value="Genomic_DNA"/>
</dbReference>
<dbReference type="Proteomes" id="UP000824242">
    <property type="component" value="Unassembled WGS sequence"/>
</dbReference>
<keyword evidence="2" id="KW-0472">Membrane</keyword>
<organism evidence="3 4">
    <name type="scientific">Candidatus Caccousia avicola</name>
    <dbReference type="NCBI Taxonomy" id="2840721"/>
    <lineage>
        <taxon>Bacteria</taxon>
        <taxon>Bacillati</taxon>
        <taxon>Bacillota</taxon>
        <taxon>Clostridia</taxon>
        <taxon>Eubacteriales</taxon>
        <taxon>Oscillospiraceae</taxon>
        <taxon>Oscillospiraceae incertae sedis</taxon>
        <taxon>Candidatus Caccousia</taxon>
    </lineage>
</organism>
<reference evidence="3" key="2">
    <citation type="journal article" date="2021" name="PeerJ">
        <title>Extensive microbial diversity within the chicken gut microbiome revealed by metagenomics and culture.</title>
        <authorList>
            <person name="Gilroy R."/>
            <person name="Ravi A."/>
            <person name="Getino M."/>
            <person name="Pursley I."/>
            <person name="Horton D.L."/>
            <person name="Alikhan N.F."/>
            <person name="Baker D."/>
            <person name="Gharbi K."/>
            <person name="Hall N."/>
            <person name="Watson M."/>
            <person name="Adriaenssens E.M."/>
            <person name="Foster-Nyarko E."/>
            <person name="Jarju S."/>
            <person name="Secka A."/>
            <person name="Antonio M."/>
            <person name="Oren A."/>
            <person name="Chaudhuri R.R."/>
            <person name="La Ragione R."/>
            <person name="Hildebrand F."/>
            <person name="Pallen M.J."/>
        </authorList>
    </citation>
    <scope>NUCLEOTIDE SEQUENCE</scope>
    <source>
        <strain evidence="3">ChiSxjej1B13-7958</strain>
    </source>
</reference>
<protein>
    <submittedName>
        <fullName evidence="3">Uncharacterized protein</fullName>
    </submittedName>
</protein>
<evidence type="ECO:0000313" key="3">
    <source>
        <dbReference type="EMBL" id="HIR46081.1"/>
    </source>
</evidence>
<feature type="region of interest" description="Disordered" evidence="1">
    <location>
        <begin position="39"/>
        <end position="60"/>
    </location>
</feature>
<evidence type="ECO:0000313" key="4">
    <source>
        <dbReference type="Proteomes" id="UP000824242"/>
    </source>
</evidence>
<reference evidence="3" key="1">
    <citation type="submission" date="2020-10" db="EMBL/GenBank/DDBJ databases">
        <authorList>
            <person name="Gilroy R."/>
        </authorList>
    </citation>
    <scope>NUCLEOTIDE SEQUENCE</scope>
    <source>
        <strain evidence="3">ChiSxjej1B13-7958</strain>
    </source>
</reference>
<keyword evidence="2" id="KW-0812">Transmembrane</keyword>
<comment type="caution">
    <text evidence="3">The sequence shown here is derived from an EMBL/GenBank/DDBJ whole genome shotgun (WGS) entry which is preliminary data.</text>
</comment>